<dbReference type="Proteomes" id="UP000490939">
    <property type="component" value="Unassembled WGS sequence"/>
</dbReference>
<dbReference type="Proteomes" id="UP000447873">
    <property type="component" value="Unassembled WGS sequence"/>
</dbReference>
<dbReference type="Pfam" id="PF07915">
    <property type="entry name" value="PRKCSH"/>
    <property type="match status" value="1"/>
</dbReference>
<evidence type="ECO:0000256" key="7">
    <source>
        <dbReference type="RuleBase" id="RU369099"/>
    </source>
</evidence>
<feature type="region of interest" description="Disordered" evidence="8">
    <location>
        <begin position="521"/>
        <end position="551"/>
    </location>
</feature>
<evidence type="ECO:0000256" key="5">
    <source>
        <dbReference type="ARBA" id="ARBA00022824"/>
    </source>
</evidence>
<reference evidence="12 14" key="1">
    <citation type="submission" date="2019-07" db="EMBL/GenBank/DDBJ databases">
        <title>Venturia inaequalis Genome Resource.</title>
        <authorList>
            <person name="Lichtner F.J."/>
        </authorList>
    </citation>
    <scope>NUCLEOTIDE SEQUENCE [LARGE SCALE GENOMIC DNA]</scope>
    <source>
        <strain evidence="11 13">120213</strain>
        <strain evidence="12 14">DMI_063113</strain>
    </source>
</reference>
<feature type="compositionally biased region" description="Acidic residues" evidence="8">
    <location>
        <begin position="531"/>
        <end position="544"/>
    </location>
</feature>
<evidence type="ECO:0000259" key="10">
    <source>
        <dbReference type="PROSITE" id="PS51914"/>
    </source>
</evidence>
<feature type="region of interest" description="Disordered" evidence="8">
    <location>
        <begin position="58"/>
        <end position="80"/>
    </location>
</feature>
<name>A0A8H3V7Q6_VENIN</name>
<sequence length="551" mass="60853">MMKHLWALPAILRVVLASQHHFSVFDDLLAYPQYEILYSDSVVSEDYAEKALSAVVSRNSPQSTAVADPPATSDTSLHRPFEKHSHLEPELHLDSDIATYENMILNDMRYLCSIPRVPDEDTHQNNTKPNPDEEEKELARATTRGWELLQEMEGSCLYFFSGWWSYSFCYGDEVRQFHQLPPGKNVPVYPPVEDQGVTAYILGKFDGGLKSGKKGGKKDGTQKTLGGKAKLAQDSGSGGNGRETRERGLARLEAKGEMRYLVQKLKGGTICDLTGKERNIEVQASTCLMFHCQEGHPERISLIKETAICQYVMVISTPRLCNDVAFQPPKASKPHAIACTPVLPEASIPAYLAEKEAADSKIDANLDLFLEEEVEAYLAKGIPLPTTPIIIGDIEVGGHAIVPKGKKIEKSVVVGGGKETLIATIAKSDGFIASDSDMKKVGIRTHREVEGVKKEVERVADGKAWRLDVVETPRGKELRGVIEEDEDGETTKGVGDKKIGKKLTTQKTLLDAKKDYRDRLEAAEKASSEGDVLDEFEDSEEGSDETYKEEL</sequence>
<organism evidence="12 14">
    <name type="scientific">Venturia inaequalis</name>
    <name type="common">Apple scab fungus</name>
    <dbReference type="NCBI Taxonomy" id="5025"/>
    <lineage>
        <taxon>Eukaryota</taxon>
        <taxon>Fungi</taxon>
        <taxon>Dikarya</taxon>
        <taxon>Ascomycota</taxon>
        <taxon>Pezizomycotina</taxon>
        <taxon>Dothideomycetes</taxon>
        <taxon>Pleosporomycetidae</taxon>
        <taxon>Venturiales</taxon>
        <taxon>Venturiaceae</taxon>
        <taxon>Venturia</taxon>
    </lineage>
</organism>
<evidence type="ECO:0000256" key="1">
    <source>
        <dbReference type="ARBA" id="ARBA00004367"/>
    </source>
</evidence>
<dbReference type="InterPro" id="IPR044865">
    <property type="entry name" value="MRH_dom"/>
</dbReference>
<comment type="similarity">
    <text evidence="2 7">Belongs to the OS-9 family.</text>
</comment>
<evidence type="ECO:0000313" key="12">
    <source>
        <dbReference type="EMBL" id="KAE9984767.1"/>
    </source>
</evidence>
<dbReference type="Gene3D" id="2.70.130.10">
    <property type="entry name" value="Mannose-6-phosphate receptor binding domain"/>
    <property type="match status" value="1"/>
</dbReference>
<dbReference type="PANTHER" id="PTHR15414">
    <property type="entry name" value="OS-9-RELATED"/>
    <property type="match status" value="1"/>
</dbReference>
<dbReference type="PROSITE" id="PS51914">
    <property type="entry name" value="MRH"/>
    <property type="match status" value="1"/>
</dbReference>
<dbReference type="GO" id="GO:0030970">
    <property type="term" value="P:retrograde protein transport, ER to cytosol"/>
    <property type="evidence" value="ECO:0007669"/>
    <property type="project" value="TreeGrafter"/>
</dbReference>
<feature type="region of interest" description="Disordered" evidence="8">
    <location>
        <begin position="117"/>
        <end position="139"/>
    </location>
</feature>
<dbReference type="GO" id="GO:0030968">
    <property type="term" value="P:endoplasmic reticulum unfolded protein response"/>
    <property type="evidence" value="ECO:0007669"/>
    <property type="project" value="UniProtKB-UniRule"/>
</dbReference>
<feature type="signal peptide" evidence="9">
    <location>
        <begin position="1"/>
        <end position="17"/>
    </location>
</feature>
<comment type="caution">
    <text evidence="12">The sequence shown here is derived from an EMBL/GenBank/DDBJ whole genome shotgun (WGS) entry which is preliminary data.</text>
</comment>
<dbReference type="InterPro" id="IPR012913">
    <property type="entry name" value="OS9-like_dom"/>
</dbReference>
<keyword evidence="6" id="KW-1015">Disulfide bond</keyword>
<keyword evidence="14" id="KW-1185">Reference proteome</keyword>
<evidence type="ECO:0000256" key="4">
    <source>
        <dbReference type="ARBA" id="ARBA00022734"/>
    </source>
</evidence>
<keyword evidence="4 7" id="KW-0430">Lectin</keyword>
<dbReference type="AlphaFoldDB" id="A0A8H3V7Q6"/>
<dbReference type="InterPro" id="IPR045149">
    <property type="entry name" value="OS-9-like"/>
</dbReference>
<evidence type="ECO:0000256" key="3">
    <source>
        <dbReference type="ARBA" id="ARBA00022729"/>
    </source>
</evidence>
<dbReference type="EMBL" id="WNWS01000172">
    <property type="protein sequence ID" value="KAE9976548.1"/>
    <property type="molecule type" value="Genomic_DNA"/>
</dbReference>
<proteinExistence type="inferred from homology"/>
<keyword evidence="3 9" id="KW-0732">Signal</keyword>
<protein>
    <recommendedName>
        <fullName evidence="7">Endoplasmic reticulum lectin</fullName>
    </recommendedName>
    <alternativeName>
        <fullName evidence="7">Protein OS-9 homolog</fullName>
    </alternativeName>
</protein>
<feature type="chain" id="PRO_5044690799" description="Endoplasmic reticulum lectin" evidence="9">
    <location>
        <begin position="18"/>
        <end position="551"/>
    </location>
</feature>
<keyword evidence="5 7" id="KW-0256">Endoplasmic reticulum</keyword>
<dbReference type="InterPro" id="IPR009011">
    <property type="entry name" value="Man6P_isomerase_rcpt-bd_dom_sf"/>
</dbReference>
<feature type="region of interest" description="Disordered" evidence="8">
    <location>
        <begin position="211"/>
        <end position="246"/>
    </location>
</feature>
<dbReference type="GO" id="GO:0005789">
    <property type="term" value="C:endoplasmic reticulum membrane"/>
    <property type="evidence" value="ECO:0007669"/>
    <property type="project" value="UniProtKB-SubCell"/>
</dbReference>
<dbReference type="GO" id="GO:0005788">
    <property type="term" value="C:endoplasmic reticulum lumen"/>
    <property type="evidence" value="ECO:0007669"/>
    <property type="project" value="UniProtKB-UniRule"/>
</dbReference>
<feature type="domain" description="MRH" evidence="10">
    <location>
        <begin position="154"/>
        <end position="323"/>
    </location>
</feature>
<dbReference type="GO" id="GO:0030246">
    <property type="term" value="F:carbohydrate binding"/>
    <property type="evidence" value="ECO:0007669"/>
    <property type="project" value="UniProtKB-UniRule"/>
</dbReference>
<accession>A0A8H3V7Q6</accession>
<evidence type="ECO:0000256" key="9">
    <source>
        <dbReference type="SAM" id="SignalP"/>
    </source>
</evidence>
<dbReference type="PANTHER" id="PTHR15414:SF0">
    <property type="entry name" value="ENDOPLASMIC RETICULUM LECTIN 1"/>
    <property type="match status" value="1"/>
</dbReference>
<gene>
    <name evidence="12" type="ORF">EG327_004905</name>
    <name evidence="11" type="ORF">EG328_002582</name>
</gene>
<keyword evidence="7" id="KW-0472">Membrane</keyword>
<evidence type="ECO:0000256" key="2">
    <source>
        <dbReference type="ARBA" id="ARBA00009918"/>
    </source>
</evidence>
<evidence type="ECO:0000256" key="8">
    <source>
        <dbReference type="SAM" id="MobiDB-lite"/>
    </source>
</evidence>
<evidence type="ECO:0000313" key="11">
    <source>
        <dbReference type="EMBL" id="KAE9976548.1"/>
    </source>
</evidence>
<dbReference type="EMBL" id="WNWR01000288">
    <property type="protein sequence ID" value="KAE9984767.1"/>
    <property type="molecule type" value="Genomic_DNA"/>
</dbReference>
<comment type="subcellular location">
    <subcellularLocation>
        <location evidence="1 7">Endoplasmic reticulum membrane</location>
        <topology evidence="1 7">Peripheral membrane protein</topology>
        <orientation evidence="1 7">Lumenal side</orientation>
    </subcellularLocation>
</comment>
<evidence type="ECO:0000313" key="13">
    <source>
        <dbReference type="Proteomes" id="UP000447873"/>
    </source>
</evidence>
<evidence type="ECO:0000256" key="6">
    <source>
        <dbReference type="ARBA" id="ARBA00023157"/>
    </source>
</evidence>
<comment type="function">
    <text evidence="7">Lectin involved in the quality control of the secretory pathway. As a member of the endoplasmic reticulum-associated degradation lumenal (ERAD-L) surveillance system, targets misfolded endoplasmic reticulum lumenal glycoproteins for degradation.</text>
</comment>
<evidence type="ECO:0000313" key="14">
    <source>
        <dbReference type="Proteomes" id="UP000490939"/>
    </source>
</evidence>